<dbReference type="KEGG" id="lby:Lbys_0483"/>
<dbReference type="HOGENOM" id="CLU_2683302_0_0_10"/>
<accession>E4RWT8</accession>
<proteinExistence type="predicted"/>
<dbReference type="EMBL" id="CP002305">
    <property type="protein sequence ID" value="ADQ16257.1"/>
    <property type="molecule type" value="Genomic_DNA"/>
</dbReference>
<keyword evidence="2" id="KW-1185">Reference proteome</keyword>
<dbReference type="Proteomes" id="UP000007435">
    <property type="component" value="Chromosome"/>
</dbReference>
<protein>
    <submittedName>
        <fullName evidence="1">Uncharacterized protein</fullName>
    </submittedName>
</protein>
<evidence type="ECO:0000313" key="1">
    <source>
        <dbReference type="EMBL" id="ADQ16257.1"/>
    </source>
</evidence>
<organism evidence="1 2">
    <name type="scientific">Leadbetterella byssophila (strain DSM 17132 / JCM 16389 / KACC 11308 / NBRC 106382 / 4M15)</name>
    <dbReference type="NCBI Taxonomy" id="649349"/>
    <lineage>
        <taxon>Bacteria</taxon>
        <taxon>Pseudomonadati</taxon>
        <taxon>Bacteroidota</taxon>
        <taxon>Cytophagia</taxon>
        <taxon>Cytophagales</taxon>
        <taxon>Leadbetterellaceae</taxon>
        <taxon>Leadbetterella</taxon>
    </lineage>
</organism>
<gene>
    <name evidence="1" type="ordered locus">Lbys_0483</name>
</gene>
<reference key="1">
    <citation type="submission" date="2010-11" db="EMBL/GenBank/DDBJ databases">
        <title>The complete genome of Leadbetterella byssophila DSM 17132.</title>
        <authorList>
            <consortium name="US DOE Joint Genome Institute (JGI-PGF)"/>
            <person name="Lucas S."/>
            <person name="Copeland A."/>
            <person name="Lapidus A."/>
            <person name="Glavina del Rio T."/>
            <person name="Dalin E."/>
            <person name="Tice H."/>
            <person name="Bruce D."/>
            <person name="Goodwin L."/>
            <person name="Pitluck S."/>
            <person name="Kyrpides N."/>
            <person name="Mavromatis K."/>
            <person name="Ivanova N."/>
            <person name="Teshima H."/>
            <person name="Brettin T."/>
            <person name="Detter J.C."/>
            <person name="Han C."/>
            <person name="Tapia R."/>
            <person name="Land M."/>
            <person name="Hauser L."/>
            <person name="Markowitz V."/>
            <person name="Cheng J.-F."/>
            <person name="Hugenholtz P."/>
            <person name="Woyke T."/>
            <person name="Wu D."/>
            <person name="Tindall B."/>
            <person name="Pomrenke H.G."/>
            <person name="Brambilla E."/>
            <person name="Klenk H.-P."/>
            <person name="Eisen J.A."/>
        </authorList>
    </citation>
    <scope>NUCLEOTIDE SEQUENCE [LARGE SCALE GENOMIC DNA]</scope>
    <source>
        <strain>DSM 17132</strain>
    </source>
</reference>
<reference evidence="1 2" key="2">
    <citation type="journal article" date="2011" name="Stand. Genomic Sci.">
        <title>Complete genome sequence of Leadbetterella byssophila type strain (4M15).</title>
        <authorList>
            <person name="Abt B."/>
            <person name="Teshima H."/>
            <person name="Lucas S."/>
            <person name="Lapidus A."/>
            <person name="Del Rio T.G."/>
            <person name="Nolan M."/>
            <person name="Tice H."/>
            <person name="Cheng J.F."/>
            <person name="Pitluck S."/>
            <person name="Liolios K."/>
            <person name="Pagani I."/>
            <person name="Ivanova N."/>
            <person name="Mavromatis K."/>
            <person name="Pati A."/>
            <person name="Tapia R."/>
            <person name="Han C."/>
            <person name="Goodwin L."/>
            <person name="Chen A."/>
            <person name="Palaniappan K."/>
            <person name="Land M."/>
            <person name="Hauser L."/>
            <person name="Chang Y.J."/>
            <person name="Jeffries C.D."/>
            <person name="Rohde M."/>
            <person name="Goker M."/>
            <person name="Tindall B.J."/>
            <person name="Detter J.C."/>
            <person name="Woyke T."/>
            <person name="Bristow J."/>
            <person name="Eisen J.A."/>
            <person name="Markowitz V."/>
            <person name="Hugenholtz P."/>
            <person name="Klenk H.P."/>
            <person name="Kyrpides N.C."/>
        </authorList>
    </citation>
    <scope>NUCLEOTIDE SEQUENCE [LARGE SCALE GENOMIC DNA]</scope>
    <source>
        <strain evidence="2">DSM 17132 / JCM 16389 / KACC 11308 / NBRC 106382 / 4M15</strain>
    </source>
</reference>
<sequence length="74" mass="8599">MLGVLKNVMFIAKKDNIVFMRLVLPQPEYYKIALLNLLKLLQLKGIPKESIEDVKRVYELLEILDANINEQNIS</sequence>
<dbReference type="STRING" id="649349.Lbys_0483"/>
<name>E4RWT8_LEAB4</name>
<evidence type="ECO:0000313" key="2">
    <source>
        <dbReference type="Proteomes" id="UP000007435"/>
    </source>
</evidence>
<dbReference type="AlphaFoldDB" id="E4RWT8"/>